<dbReference type="EMBL" id="POTC01000011">
    <property type="protein sequence ID" value="POF63166.1"/>
    <property type="molecule type" value="Genomic_DNA"/>
</dbReference>
<comment type="caution">
    <text evidence="2">The sequence shown here is derived from an EMBL/GenBank/DDBJ whole genome shotgun (WGS) entry which is preliminary data.</text>
</comment>
<proteinExistence type="predicted"/>
<reference evidence="2 3" key="1">
    <citation type="submission" date="2018-01" db="EMBL/GenBank/DDBJ databases">
        <title>Draft Genome Sequence of Komagataeibacter maltaceti LMG 1529, a Vinegar Producing Acetic Acid Bacterium Isolated from Malt Vinegar Brewery Acetifiers.</title>
        <authorList>
            <person name="Zhang Q."/>
            <person name="Hollensteiner J."/>
            <person name="Poehlein A."/>
            <person name="Daniel R."/>
        </authorList>
    </citation>
    <scope>NUCLEOTIDE SEQUENCE [LARGE SCALE GENOMIC DNA]</scope>
    <source>
        <strain evidence="2 3">LMG 1529</strain>
    </source>
</reference>
<keyword evidence="3" id="KW-1185">Reference proteome</keyword>
<evidence type="ECO:0000256" key="1">
    <source>
        <dbReference type="SAM" id="MobiDB-lite"/>
    </source>
</evidence>
<gene>
    <name evidence="2" type="ORF">KMAL_12510</name>
</gene>
<sequence length="90" mass="9645">MKQPTSPALVPFADDSASCTLDGITIENGTDSIAFYGQTDLTRDKAGLRRAQDLLAFLQSVVDRLQATPDLPTAIKPPSHKGGKVDNPFM</sequence>
<organism evidence="2 3">
    <name type="scientific">Novacetimonas maltaceti</name>
    <dbReference type="NCBI Taxonomy" id="1203393"/>
    <lineage>
        <taxon>Bacteria</taxon>
        <taxon>Pseudomonadati</taxon>
        <taxon>Pseudomonadota</taxon>
        <taxon>Alphaproteobacteria</taxon>
        <taxon>Acetobacterales</taxon>
        <taxon>Acetobacteraceae</taxon>
        <taxon>Novacetimonas</taxon>
    </lineage>
</organism>
<accession>A0A2S3W2U0</accession>
<evidence type="ECO:0000313" key="3">
    <source>
        <dbReference type="Proteomes" id="UP000237344"/>
    </source>
</evidence>
<protein>
    <submittedName>
        <fullName evidence="2">Uncharacterized protein</fullName>
    </submittedName>
</protein>
<dbReference type="OrthoDB" id="7276785at2"/>
<feature type="region of interest" description="Disordered" evidence="1">
    <location>
        <begin position="69"/>
        <end position="90"/>
    </location>
</feature>
<evidence type="ECO:0000313" key="2">
    <source>
        <dbReference type="EMBL" id="POF63166.1"/>
    </source>
</evidence>
<dbReference type="Proteomes" id="UP000237344">
    <property type="component" value="Unassembled WGS sequence"/>
</dbReference>
<dbReference type="AlphaFoldDB" id="A0A2S3W2U0"/>
<name>A0A2S3W2U0_9PROT</name>
<dbReference type="RefSeq" id="WP_110094877.1">
    <property type="nucleotide sequence ID" value="NZ_NKUE01000007.1"/>
</dbReference>